<dbReference type="RefSeq" id="XP_009657994.1">
    <property type="nucleotide sequence ID" value="XM_009659699.1"/>
</dbReference>
<feature type="compositionally biased region" description="Basic and acidic residues" evidence="1">
    <location>
        <begin position="107"/>
        <end position="124"/>
    </location>
</feature>
<dbReference type="EMBL" id="DS572733">
    <property type="protein sequence ID" value="EGY20808.1"/>
    <property type="molecule type" value="Genomic_DNA"/>
</dbReference>
<protein>
    <submittedName>
        <fullName evidence="2">Uncharacterized protein</fullName>
    </submittedName>
</protein>
<dbReference type="eggNOG" id="ENOG502TDN9">
    <property type="taxonomic scope" value="Eukaryota"/>
</dbReference>
<accession>G2XJV5</accession>
<keyword evidence="3" id="KW-1185">Reference proteome</keyword>
<dbReference type="GeneID" id="20711900"/>
<reference evidence="3" key="2">
    <citation type="journal article" date="2011" name="PLoS Pathog.">
        <title>Comparative genomics yields insights into niche adaptation of plant vascular wilt pathogens.</title>
        <authorList>
            <person name="Klosterman S.J."/>
            <person name="Subbarao K.V."/>
            <person name="Kang S."/>
            <person name="Veronese P."/>
            <person name="Gold S.E."/>
            <person name="Thomma B.P.H.J."/>
            <person name="Chen Z."/>
            <person name="Henrissat B."/>
            <person name="Lee Y.-H."/>
            <person name="Park J."/>
            <person name="Garcia-Pedrajas M.D."/>
            <person name="Barbara D.J."/>
            <person name="Anchieta A."/>
            <person name="de Jonge R."/>
            <person name="Santhanam P."/>
            <person name="Maruthachalam K."/>
            <person name="Atallah Z."/>
            <person name="Amyotte S.G."/>
            <person name="Paz Z."/>
            <person name="Inderbitzin P."/>
            <person name="Hayes R.J."/>
            <person name="Heiman D.I."/>
            <person name="Young S."/>
            <person name="Zeng Q."/>
            <person name="Engels R."/>
            <person name="Galagan J."/>
            <person name="Cuomo C.A."/>
            <person name="Dobinson K.F."/>
            <person name="Ma L.-J."/>
        </authorList>
    </citation>
    <scope>NUCLEOTIDE SEQUENCE [LARGE SCALE GENOMIC DNA]</scope>
    <source>
        <strain evidence="3">VdLs.17 / ATCC MYA-4575 / FGSC 10137</strain>
    </source>
</reference>
<dbReference type="OrthoDB" id="10369754at2759"/>
<reference evidence="2 3" key="1">
    <citation type="submission" date="2008-03" db="EMBL/GenBank/DDBJ databases">
        <title>The Genome Sequence of Verticillium dahliae VdLs.17.</title>
        <authorList>
            <consortium name="The Broad Institute Genome Sequencing Platform"/>
            <person name="Ma L.-J.J."/>
            <person name="Klosterman S.J."/>
            <person name="Subbarao K."/>
            <person name="Dobinson K."/>
            <person name="Veronese P."/>
            <person name="Kang S."/>
            <person name="Gold S.E."/>
            <person name="Young S."/>
            <person name="Jaffe D."/>
            <person name="Gnerre S."/>
            <person name="Berlin A."/>
            <person name="Heiman D."/>
            <person name="Hepburn T."/>
            <person name="Sykes S."/>
            <person name="Alvarado L."/>
            <person name="Kodira C.D."/>
            <person name="Lander E."/>
            <person name="Galagan J."/>
            <person name="Nusbaum C."/>
            <person name="Birren B."/>
        </authorList>
    </citation>
    <scope>NUCLEOTIDE SEQUENCE [LARGE SCALE GENOMIC DNA]</scope>
    <source>
        <strain evidence="3">VdLs.17 / ATCC MYA-4575 / FGSC 10137</strain>
    </source>
</reference>
<sequence>MSRSARSHTTRGRSGSVEASAESGRERHPADFKFNWTPVILVGLISTTMWGPFNRTLDKCNKRHEEEDRIEEQRRQEQEERMRRVERRRARAQSMYDFEESQSDPYQRPERRQGGRMAGEEDGNRRRRGRSAVGGRLQSAVRAGAVEQPQPRWAADERYGRVYEYEVIEAPEVDRRRTRSRRRDRSW</sequence>
<proteinExistence type="predicted"/>
<name>G2XJV5_VERDV</name>
<dbReference type="AlphaFoldDB" id="G2XJV5"/>
<organism evidence="2 3">
    <name type="scientific">Verticillium dahliae (strain VdLs.17 / ATCC MYA-4575 / FGSC 10137)</name>
    <name type="common">Verticillium wilt</name>
    <dbReference type="NCBI Taxonomy" id="498257"/>
    <lineage>
        <taxon>Eukaryota</taxon>
        <taxon>Fungi</taxon>
        <taxon>Dikarya</taxon>
        <taxon>Ascomycota</taxon>
        <taxon>Pezizomycotina</taxon>
        <taxon>Sordariomycetes</taxon>
        <taxon>Hypocreomycetidae</taxon>
        <taxon>Glomerellales</taxon>
        <taxon>Plectosphaerellaceae</taxon>
        <taxon>Verticillium</taxon>
    </lineage>
</organism>
<feature type="compositionally biased region" description="Basic residues" evidence="1">
    <location>
        <begin position="1"/>
        <end position="11"/>
    </location>
</feature>
<dbReference type="Proteomes" id="UP000001611">
    <property type="component" value="Unassembled WGS sequence"/>
</dbReference>
<evidence type="ECO:0000313" key="2">
    <source>
        <dbReference type="EMBL" id="EGY20808.1"/>
    </source>
</evidence>
<dbReference type="OMA" id="HMRRVER"/>
<feature type="region of interest" description="Disordered" evidence="1">
    <location>
        <begin position="1"/>
        <end position="26"/>
    </location>
</feature>
<gene>
    <name evidence="2" type="ORF">VDAG_10437</name>
</gene>
<dbReference type="HOGENOM" id="CLU_1455447_0_0_1"/>
<evidence type="ECO:0000256" key="1">
    <source>
        <dbReference type="SAM" id="MobiDB-lite"/>
    </source>
</evidence>
<evidence type="ECO:0000313" key="3">
    <source>
        <dbReference type="Proteomes" id="UP000001611"/>
    </source>
</evidence>
<dbReference type="InParanoid" id="G2XJV5"/>
<dbReference type="KEGG" id="vda:VDAG_10437"/>
<feature type="region of interest" description="Disordered" evidence="1">
    <location>
        <begin position="63"/>
        <end position="151"/>
    </location>
</feature>
<feature type="compositionally biased region" description="Basic and acidic residues" evidence="1">
    <location>
        <begin position="63"/>
        <end position="83"/>
    </location>
</feature>